<dbReference type="Proteomes" id="UP000247602">
    <property type="component" value="Unassembled WGS sequence"/>
</dbReference>
<dbReference type="RefSeq" id="WP_110553346.1">
    <property type="nucleotide sequence ID" value="NZ_JACIBU010000001.1"/>
</dbReference>
<dbReference type="OrthoDB" id="9799840at2"/>
<evidence type="ECO:0000313" key="1">
    <source>
        <dbReference type="EMBL" id="MBB3677500.1"/>
    </source>
</evidence>
<gene>
    <name evidence="2" type="ORF">DMO24_16875</name>
    <name evidence="1" type="ORF">FHX36_003235</name>
</gene>
<dbReference type="AlphaFoldDB" id="A0A323V6B7"/>
<evidence type="ECO:0000313" key="4">
    <source>
        <dbReference type="Proteomes" id="UP000580718"/>
    </source>
</evidence>
<evidence type="ECO:0000313" key="2">
    <source>
        <dbReference type="EMBL" id="PZA20174.1"/>
    </source>
</evidence>
<dbReference type="EMBL" id="QKNV01000215">
    <property type="protein sequence ID" value="PZA20174.1"/>
    <property type="molecule type" value="Genomic_DNA"/>
</dbReference>
<dbReference type="Proteomes" id="UP000580718">
    <property type="component" value="Unassembled WGS sequence"/>
</dbReference>
<dbReference type="EMBL" id="JACIBU010000001">
    <property type="protein sequence ID" value="MBB3677500.1"/>
    <property type="molecule type" value="Genomic_DNA"/>
</dbReference>
<sequence length="132" mass="13287">MPAARRVVDGTGWEAEAGYSRAARSGCCVAVSGTTDTGADGAAAHPGDTHAQTRACLERALTAAGTLGARPDQVLRTRLLLAPGADWRGAARAHAEVLGEVAPANTTLFVAGLVGEGFLVEVELDACTGATS</sequence>
<organism evidence="2 3">
    <name type="scientific">Modestobacter versicolor</name>
    <dbReference type="NCBI Taxonomy" id="429133"/>
    <lineage>
        <taxon>Bacteria</taxon>
        <taxon>Bacillati</taxon>
        <taxon>Actinomycetota</taxon>
        <taxon>Actinomycetes</taxon>
        <taxon>Geodermatophilales</taxon>
        <taxon>Geodermatophilaceae</taxon>
        <taxon>Modestobacter</taxon>
    </lineage>
</organism>
<keyword evidence="3" id="KW-1185">Reference proteome</keyword>
<dbReference type="InterPro" id="IPR006175">
    <property type="entry name" value="YjgF/YER057c/UK114"/>
</dbReference>
<dbReference type="PANTHER" id="PTHR43857">
    <property type="entry name" value="BLR7761 PROTEIN"/>
    <property type="match status" value="1"/>
</dbReference>
<dbReference type="PANTHER" id="PTHR43857:SF1">
    <property type="entry name" value="YJGH FAMILY PROTEIN"/>
    <property type="match status" value="1"/>
</dbReference>
<comment type="caution">
    <text evidence="2">The sequence shown here is derived from an EMBL/GenBank/DDBJ whole genome shotgun (WGS) entry which is preliminary data.</text>
</comment>
<dbReference type="Pfam" id="PF01042">
    <property type="entry name" value="Ribonuc_L-PSP"/>
    <property type="match status" value="1"/>
</dbReference>
<protein>
    <submittedName>
        <fullName evidence="1">Enamine deaminase RidA (YjgF/YER057c/UK114 family)</fullName>
    </submittedName>
</protein>
<dbReference type="SUPFAM" id="SSF55298">
    <property type="entry name" value="YjgF-like"/>
    <property type="match status" value="1"/>
</dbReference>
<dbReference type="InterPro" id="IPR035959">
    <property type="entry name" value="RutC-like_sf"/>
</dbReference>
<evidence type="ECO:0000313" key="3">
    <source>
        <dbReference type="Proteomes" id="UP000247602"/>
    </source>
</evidence>
<accession>A0A323V6B7</accession>
<name>A0A323V6B7_9ACTN</name>
<reference evidence="2 3" key="1">
    <citation type="submission" date="2018-06" db="EMBL/GenBank/DDBJ databases">
        <title>Draft genome sequence of Modestobacter versicolor CP153-2.</title>
        <authorList>
            <person name="Gundlapally S.R."/>
        </authorList>
    </citation>
    <scope>NUCLEOTIDE SEQUENCE [LARGE SCALE GENOMIC DNA]</scope>
    <source>
        <strain evidence="2 3">CP153-2</strain>
    </source>
</reference>
<proteinExistence type="predicted"/>
<reference evidence="1 4" key="2">
    <citation type="submission" date="2020-08" db="EMBL/GenBank/DDBJ databases">
        <title>Sequencing the genomes of 1000 actinobacteria strains.</title>
        <authorList>
            <person name="Klenk H.-P."/>
        </authorList>
    </citation>
    <scope>NUCLEOTIDE SEQUENCE [LARGE SCALE GENOMIC DNA]</scope>
    <source>
        <strain evidence="1 4">DSM 16678</strain>
    </source>
</reference>
<dbReference type="Gene3D" id="3.30.1330.40">
    <property type="entry name" value="RutC-like"/>
    <property type="match status" value="1"/>
</dbReference>